<dbReference type="EMBL" id="QFWV02000004">
    <property type="protein sequence ID" value="RKF07317.1"/>
    <property type="molecule type" value="Genomic_DNA"/>
</dbReference>
<dbReference type="FunFam" id="1.10.10.60:FF:000141">
    <property type="entry name" value="TetR family transcriptional regulator"/>
    <property type="match status" value="1"/>
</dbReference>
<evidence type="ECO:0000256" key="4">
    <source>
        <dbReference type="PROSITE-ProRule" id="PRU00335"/>
    </source>
</evidence>
<keyword evidence="2 4" id="KW-0238">DNA-binding</keyword>
<feature type="domain" description="HTH tetR-type" evidence="5">
    <location>
        <begin position="7"/>
        <end position="67"/>
    </location>
</feature>
<dbReference type="GO" id="GO:0000976">
    <property type="term" value="F:transcription cis-regulatory region binding"/>
    <property type="evidence" value="ECO:0007669"/>
    <property type="project" value="TreeGrafter"/>
</dbReference>
<evidence type="ECO:0000256" key="2">
    <source>
        <dbReference type="ARBA" id="ARBA00023125"/>
    </source>
</evidence>
<proteinExistence type="predicted"/>
<dbReference type="RefSeq" id="WP_109768339.1">
    <property type="nucleotide sequence ID" value="NZ_CP159474.1"/>
</dbReference>
<dbReference type="AlphaFoldDB" id="A0A3A8AAI9"/>
<feature type="DNA-binding region" description="H-T-H motif" evidence="4">
    <location>
        <begin position="30"/>
        <end position="49"/>
    </location>
</feature>
<evidence type="ECO:0000313" key="6">
    <source>
        <dbReference type="EMBL" id="RKF07317.1"/>
    </source>
</evidence>
<sequence>MLHIIPEDKRSKILQSAFEVFVTYGFRKTSMDDIARQAGMSRPALYQVFRNKTEIFRGLAEEMMSGAAAKAGAALARPGSFHDRLKAAINDSILDVHRFIEQTPHGLELMGVNDEIAADIEERWCDVMIDVIARGIKSAVDDGELDLSRTGATPESAARIFMQAMEGVKSDAMRGKAIEHYVEALVRFVSGALAAGRP</sequence>
<evidence type="ECO:0000256" key="3">
    <source>
        <dbReference type="ARBA" id="ARBA00023163"/>
    </source>
</evidence>
<evidence type="ECO:0000313" key="7">
    <source>
        <dbReference type="Proteomes" id="UP000246132"/>
    </source>
</evidence>
<keyword evidence="3" id="KW-0804">Transcription</keyword>
<dbReference type="Proteomes" id="UP000246132">
    <property type="component" value="Unassembled WGS sequence"/>
</dbReference>
<dbReference type="PRINTS" id="PR00455">
    <property type="entry name" value="HTHTETR"/>
</dbReference>
<reference evidence="6 7" key="1">
    <citation type="journal article" date="2018" name="Int. J. Syst. Bacteriol.">
        <title>Oceaniradius stylonemae gen. nov., sp. nov., isolated from a red alga, Stylonema cornu-cervi.</title>
        <authorList>
            <person name="Jeong S."/>
        </authorList>
    </citation>
    <scope>NUCLEOTIDE SEQUENCE [LARGE SCALE GENOMIC DNA]</scope>
    <source>
        <strain evidence="6 7">StC1</strain>
    </source>
</reference>
<evidence type="ECO:0000259" key="5">
    <source>
        <dbReference type="PROSITE" id="PS50977"/>
    </source>
</evidence>
<evidence type="ECO:0000256" key="1">
    <source>
        <dbReference type="ARBA" id="ARBA00023015"/>
    </source>
</evidence>
<dbReference type="Pfam" id="PF00440">
    <property type="entry name" value="TetR_N"/>
    <property type="match status" value="1"/>
</dbReference>
<dbReference type="InterPro" id="IPR009057">
    <property type="entry name" value="Homeodomain-like_sf"/>
</dbReference>
<dbReference type="Gene3D" id="1.10.357.10">
    <property type="entry name" value="Tetracycline Repressor, domain 2"/>
    <property type="match status" value="1"/>
</dbReference>
<dbReference type="PROSITE" id="PS50977">
    <property type="entry name" value="HTH_TETR_2"/>
    <property type="match status" value="1"/>
</dbReference>
<dbReference type="InterPro" id="IPR050109">
    <property type="entry name" value="HTH-type_TetR-like_transc_reg"/>
</dbReference>
<dbReference type="GO" id="GO:0003700">
    <property type="term" value="F:DNA-binding transcription factor activity"/>
    <property type="evidence" value="ECO:0007669"/>
    <property type="project" value="TreeGrafter"/>
</dbReference>
<comment type="caution">
    <text evidence="6">The sequence shown here is derived from an EMBL/GenBank/DDBJ whole genome shotgun (WGS) entry which is preliminary data.</text>
</comment>
<protein>
    <submittedName>
        <fullName evidence="6">TetR/AcrR family transcriptional regulator</fullName>
    </submittedName>
</protein>
<accession>A0A3A8AAI9</accession>
<dbReference type="SUPFAM" id="SSF46689">
    <property type="entry name" value="Homeodomain-like"/>
    <property type="match status" value="1"/>
</dbReference>
<dbReference type="PANTHER" id="PTHR30055">
    <property type="entry name" value="HTH-TYPE TRANSCRIPTIONAL REGULATOR RUTR"/>
    <property type="match status" value="1"/>
</dbReference>
<keyword evidence="7" id="KW-1185">Reference proteome</keyword>
<dbReference type="OrthoDB" id="9802802at2"/>
<organism evidence="6 7">
    <name type="scientific">Oceaniradius stylonematis</name>
    <dbReference type="NCBI Taxonomy" id="2184161"/>
    <lineage>
        <taxon>Bacteria</taxon>
        <taxon>Pseudomonadati</taxon>
        <taxon>Pseudomonadota</taxon>
        <taxon>Alphaproteobacteria</taxon>
        <taxon>Hyphomicrobiales</taxon>
        <taxon>Ahrensiaceae</taxon>
        <taxon>Oceaniradius</taxon>
    </lineage>
</organism>
<name>A0A3A8AAI9_9HYPH</name>
<gene>
    <name evidence="6" type="ORF">DEM25_005695</name>
</gene>
<dbReference type="InterPro" id="IPR001647">
    <property type="entry name" value="HTH_TetR"/>
</dbReference>
<dbReference type="PANTHER" id="PTHR30055:SF234">
    <property type="entry name" value="HTH-TYPE TRANSCRIPTIONAL REGULATOR BETI"/>
    <property type="match status" value="1"/>
</dbReference>
<keyword evidence="1" id="KW-0805">Transcription regulation</keyword>